<dbReference type="InterPro" id="IPR032577">
    <property type="entry name" value="DUF4920"/>
</dbReference>
<dbReference type="EMBL" id="JACDZE010000002">
    <property type="protein sequence ID" value="MBA5629987.1"/>
    <property type="molecule type" value="Genomic_DNA"/>
</dbReference>
<proteinExistence type="predicted"/>
<dbReference type="Proteomes" id="UP000552241">
    <property type="component" value="Unassembled WGS sequence"/>
</dbReference>
<name>A0A838ZSN4_9FLAO</name>
<organism evidence="1 2">
    <name type="scientific">Moheibacter lacus</name>
    <dbReference type="NCBI Taxonomy" id="2745851"/>
    <lineage>
        <taxon>Bacteria</taxon>
        <taxon>Pseudomonadati</taxon>
        <taxon>Bacteroidota</taxon>
        <taxon>Flavobacteriia</taxon>
        <taxon>Flavobacteriales</taxon>
        <taxon>Weeksellaceae</taxon>
        <taxon>Moheibacter</taxon>
    </lineage>
</organism>
<dbReference type="Pfam" id="PF16267">
    <property type="entry name" value="DUF4920"/>
    <property type="match status" value="1"/>
</dbReference>
<gene>
    <name evidence="1" type="ORF">HU137_09415</name>
</gene>
<evidence type="ECO:0000313" key="2">
    <source>
        <dbReference type="Proteomes" id="UP000552241"/>
    </source>
</evidence>
<comment type="caution">
    <text evidence="1">The sequence shown here is derived from an EMBL/GenBank/DDBJ whole genome shotgun (WGS) entry which is preliminary data.</text>
</comment>
<protein>
    <submittedName>
        <fullName evidence="1">DUF4920 domain-containing protein</fullName>
    </submittedName>
</protein>
<evidence type="ECO:0000313" key="1">
    <source>
        <dbReference type="EMBL" id="MBA5629987.1"/>
    </source>
</evidence>
<keyword evidence="2" id="KW-1185">Reference proteome</keyword>
<dbReference type="AlphaFoldDB" id="A0A838ZSN4"/>
<sequence length="173" mass="19076">MRKIFLGVALSAAIISCKQETKVEADKPASTEWVDASQYESFGAEISPEGALTADEMLAKYETMAVGDSVEIAFKGKVNSVCQAKGCWMKLDLGKPESESFVRFKDYKFFVPMDASGSDAIIKGYAYKDETSVDELKHYAKDAGKSEEEIAKITEPKVEFRFLADGVLIKKKS</sequence>
<dbReference type="PROSITE" id="PS51257">
    <property type="entry name" value="PROKAR_LIPOPROTEIN"/>
    <property type="match status" value="1"/>
</dbReference>
<dbReference type="RefSeq" id="WP_182043589.1">
    <property type="nucleotide sequence ID" value="NZ_JACDZE010000002.1"/>
</dbReference>
<accession>A0A838ZSN4</accession>
<reference evidence="1 2" key="1">
    <citation type="submission" date="2020-07" db="EMBL/GenBank/DDBJ databases">
        <title>Moheibacter lacus sp. nov., a member of the family Flavobacteriaceae isolated from freshwater lake sediment.</title>
        <authorList>
            <person name="Liu Y."/>
        </authorList>
    </citation>
    <scope>NUCLEOTIDE SEQUENCE [LARGE SCALE GENOMIC DNA]</scope>
    <source>
        <strain evidence="1 2">BDHS18</strain>
    </source>
</reference>